<dbReference type="PROSITE" id="PS00221">
    <property type="entry name" value="MIP"/>
    <property type="match status" value="1"/>
</dbReference>
<comment type="subcellular location">
    <subcellularLocation>
        <location evidence="1">Cell membrane</location>
        <topology evidence="1">Multi-pass membrane protein</topology>
    </subcellularLocation>
</comment>
<dbReference type="InterPro" id="IPR023271">
    <property type="entry name" value="Aquaporin-like"/>
</dbReference>
<dbReference type="Pfam" id="PF00230">
    <property type="entry name" value="MIP"/>
    <property type="match status" value="1"/>
</dbReference>
<feature type="transmembrane region" description="Helical" evidence="12">
    <location>
        <begin position="226"/>
        <end position="247"/>
    </location>
</feature>
<evidence type="ECO:0000256" key="9">
    <source>
        <dbReference type="ARBA" id="ARBA00023136"/>
    </source>
</evidence>
<evidence type="ECO:0000256" key="1">
    <source>
        <dbReference type="ARBA" id="ARBA00004651"/>
    </source>
</evidence>
<evidence type="ECO:0000256" key="2">
    <source>
        <dbReference type="ARBA" id="ARBA00006175"/>
    </source>
</evidence>
<accession>A0A437APM7</accession>
<dbReference type="AlphaFoldDB" id="A0A437APM7"/>
<proteinExistence type="inferred from homology"/>
<dbReference type="Gene3D" id="1.20.1080.10">
    <property type="entry name" value="Glycerol uptake facilitator protein"/>
    <property type="match status" value="1"/>
</dbReference>
<name>A0A437APM7_9MICR</name>
<dbReference type="GO" id="GO:0005886">
    <property type="term" value="C:plasma membrane"/>
    <property type="evidence" value="ECO:0007669"/>
    <property type="project" value="UniProtKB-SubCell"/>
</dbReference>
<dbReference type="STRING" id="291195.A0A437APM7"/>
<protein>
    <recommendedName>
        <fullName evidence="3">Aquaporin</fullName>
    </recommendedName>
</protein>
<keyword evidence="4 11" id="KW-0813">Transport</keyword>
<evidence type="ECO:0000256" key="6">
    <source>
        <dbReference type="ARBA" id="ARBA00022692"/>
    </source>
</evidence>
<dbReference type="OrthoDB" id="3222at2759"/>
<comment type="similarity">
    <text evidence="2 11">Belongs to the MIP/aquaporin (TC 1.A.8) family.</text>
</comment>
<keyword evidence="9 12" id="KW-0472">Membrane</keyword>
<keyword evidence="8 12" id="KW-1133">Transmembrane helix</keyword>
<dbReference type="GO" id="GO:0015250">
    <property type="term" value="F:water channel activity"/>
    <property type="evidence" value="ECO:0007669"/>
    <property type="project" value="TreeGrafter"/>
</dbReference>
<sequence>MNIKEFIKKYFIPFFGELTCTFIFGFLVYASILGSTQIESVASPVIVGLSIAFGSIALIYTFRFICPAHFNPAITFAAVIFLKIPFIDGFVFMIAQFCGFMIAAGVVLGCFPQNRFYKLNVIRPKAVSDPNVAYGNIICTELFLTGILVFVAFAVGINPFKEWERSAKEIERKGRKPTDETYVAPLAIGLTLGFLAFCGLSSSGGVFNPGIVWAPALFTGNWRFTWQYWIGEFVGGVVGAGIQVFLLNRGLFSDIIV</sequence>
<keyword evidence="6 11" id="KW-0812">Transmembrane</keyword>
<evidence type="ECO:0000256" key="10">
    <source>
        <dbReference type="ARBA" id="ARBA00024994"/>
    </source>
</evidence>
<dbReference type="InterPro" id="IPR034294">
    <property type="entry name" value="Aquaporin_transptr"/>
</dbReference>
<evidence type="ECO:0000256" key="4">
    <source>
        <dbReference type="ARBA" id="ARBA00022448"/>
    </source>
</evidence>
<evidence type="ECO:0000256" key="12">
    <source>
        <dbReference type="SAM" id="Phobius"/>
    </source>
</evidence>
<keyword evidence="5" id="KW-1003">Cell membrane</keyword>
<keyword evidence="7" id="KW-0677">Repeat</keyword>
<feature type="transmembrane region" description="Helical" evidence="12">
    <location>
        <begin position="181"/>
        <end position="206"/>
    </location>
</feature>
<dbReference type="InterPro" id="IPR000425">
    <property type="entry name" value="MIP"/>
</dbReference>
<dbReference type="EMBL" id="RCSS01000082">
    <property type="protein sequence ID" value="RVD93130.1"/>
    <property type="molecule type" value="Genomic_DNA"/>
</dbReference>
<feature type="transmembrane region" description="Helical" evidence="12">
    <location>
        <begin position="132"/>
        <end position="160"/>
    </location>
</feature>
<dbReference type="PANTHER" id="PTHR19139:SF199">
    <property type="entry name" value="MIP17260P"/>
    <property type="match status" value="1"/>
</dbReference>
<dbReference type="PRINTS" id="PR00783">
    <property type="entry name" value="MINTRINSICP"/>
</dbReference>
<feature type="transmembrane region" description="Helical" evidence="12">
    <location>
        <begin position="12"/>
        <end position="33"/>
    </location>
</feature>
<gene>
    <name evidence="13" type="ORF">TUBRATIS_003380</name>
</gene>
<comment type="function">
    <text evidence="10">Water channel required to facilitate the transport of water across membranes. Involved in osmotolerance.</text>
</comment>
<dbReference type="VEuPathDB" id="MicrosporidiaDB:TUBRATIS_003380"/>
<feature type="transmembrane region" description="Helical" evidence="12">
    <location>
        <begin position="86"/>
        <end position="112"/>
    </location>
</feature>
<evidence type="ECO:0000313" key="14">
    <source>
        <dbReference type="Proteomes" id="UP000282876"/>
    </source>
</evidence>
<evidence type="ECO:0000256" key="8">
    <source>
        <dbReference type="ARBA" id="ARBA00022989"/>
    </source>
</evidence>
<evidence type="ECO:0000313" key="13">
    <source>
        <dbReference type="EMBL" id="RVD93130.1"/>
    </source>
</evidence>
<organism evidence="13 14">
    <name type="scientific">Tubulinosema ratisbonensis</name>
    <dbReference type="NCBI Taxonomy" id="291195"/>
    <lineage>
        <taxon>Eukaryota</taxon>
        <taxon>Fungi</taxon>
        <taxon>Fungi incertae sedis</taxon>
        <taxon>Microsporidia</taxon>
        <taxon>Tubulinosematoidea</taxon>
        <taxon>Tubulinosematidae</taxon>
        <taxon>Tubulinosema</taxon>
    </lineage>
</organism>
<evidence type="ECO:0000256" key="11">
    <source>
        <dbReference type="RuleBase" id="RU000477"/>
    </source>
</evidence>
<reference evidence="13 14" key="1">
    <citation type="submission" date="2018-10" db="EMBL/GenBank/DDBJ databases">
        <title>Draft genome sequence of the microsporidian Tubulinosema ratisbonensis.</title>
        <authorList>
            <person name="Polonais V."/>
            <person name="Peyretaillade E."/>
            <person name="Niehus S."/>
            <person name="Wawrzyniak I."/>
            <person name="Franchet A."/>
            <person name="Gaspin C."/>
            <person name="Reichstadt M."/>
            <person name="Belser C."/>
            <person name="Labadie K."/>
            <person name="Delbac F."/>
            <person name="Ferrandon D."/>
        </authorList>
    </citation>
    <scope>NUCLEOTIDE SEQUENCE [LARGE SCALE GENOMIC DNA]</scope>
    <source>
        <strain evidence="13 14">Franzen</strain>
    </source>
</reference>
<evidence type="ECO:0000256" key="5">
    <source>
        <dbReference type="ARBA" id="ARBA00022475"/>
    </source>
</evidence>
<dbReference type="SUPFAM" id="SSF81338">
    <property type="entry name" value="Aquaporin-like"/>
    <property type="match status" value="1"/>
</dbReference>
<feature type="transmembrane region" description="Helical" evidence="12">
    <location>
        <begin position="45"/>
        <end position="65"/>
    </location>
</feature>
<dbReference type="InterPro" id="IPR022357">
    <property type="entry name" value="MIP_CS"/>
</dbReference>
<evidence type="ECO:0000256" key="7">
    <source>
        <dbReference type="ARBA" id="ARBA00022737"/>
    </source>
</evidence>
<dbReference type="Proteomes" id="UP000282876">
    <property type="component" value="Unassembled WGS sequence"/>
</dbReference>
<dbReference type="PANTHER" id="PTHR19139">
    <property type="entry name" value="AQUAPORIN TRANSPORTER"/>
    <property type="match status" value="1"/>
</dbReference>
<evidence type="ECO:0000256" key="3">
    <source>
        <dbReference type="ARBA" id="ARBA00021615"/>
    </source>
</evidence>
<comment type="caution">
    <text evidence="13">The sequence shown here is derived from an EMBL/GenBank/DDBJ whole genome shotgun (WGS) entry which is preliminary data.</text>
</comment>
<keyword evidence="14" id="KW-1185">Reference proteome</keyword>